<evidence type="ECO:0000256" key="4">
    <source>
        <dbReference type="SAM" id="SignalP"/>
    </source>
</evidence>
<reference evidence="5" key="1">
    <citation type="submission" date="2020-11" db="EMBL/GenBank/DDBJ databases">
        <authorList>
            <person name="Whiteford S."/>
        </authorList>
    </citation>
    <scope>NUCLEOTIDE SEQUENCE</scope>
</reference>
<evidence type="ECO:0000256" key="2">
    <source>
        <dbReference type="ARBA" id="ARBA00022729"/>
    </source>
</evidence>
<evidence type="ECO:0000256" key="1">
    <source>
        <dbReference type="ARBA" id="ARBA00022460"/>
    </source>
</evidence>
<dbReference type="Pfam" id="PF00379">
    <property type="entry name" value="Chitin_bind_4"/>
    <property type="match status" value="1"/>
</dbReference>
<dbReference type="PROSITE" id="PS51155">
    <property type="entry name" value="CHIT_BIND_RR_2"/>
    <property type="match status" value="1"/>
</dbReference>
<evidence type="ECO:0000256" key="3">
    <source>
        <dbReference type="PROSITE-ProRule" id="PRU00497"/>
    </source>
</evidence>
<feature type="chain" id="PRO_5035743668" evidence="4">
    <location>
        <begin position="18"/>
        <end position="253"/>
    </location>
</feature>
<dbReference type="EMBL" id="CAJHNJ030000027">
    <property type="protein sequence ID" value="CAG9122736.1"/>
    <property type="molecule type" value="Genomic_DNA"/>
</dbReference>
<dbReference type="Proteomes" id="UP000653454">
    <property type="component" value="Unassembled WGS sequence"/>
</dbReference>
<dbReference type="PANTHER" id="PTHR12236:SF86">
    <property type="entry name" value="CCP84AC-RELATED"/>
    <property type="match status" value="1"/>
</dbReference>
<accession>A0A8S4F5K3</accession>
<dbReference type="AlphaFoldDB" id="A0A8S4F5K3"/>
<dbReference type="InterPro" id="IPR000618">
    <property type="entry name" value="Insect_cuticle"/>
</dbReference>
<name>A0A8S4F5K3_PLUXY</name>
<dbReference type="InterPro" id="IPR051217">
    <property type="entry name" value="Insect_Cuticle_Struc_Prot"/>
</dbReference>
<proteinExistence type="predicted"/>
<protein>
    <submittedName>
        <fullName evidence="5">(diamondback moth) hypothetical protein</fullName>
    </submittedName>
</protein>
<dbReference type="GO" id="GO:0031012">
    <property type="term" value="C:extracellular matrix"/>
    <property type="evidence" value="ECO:0007669"/>
    <property type="project" value="TreeGrafter"/>
</dbReference>
<evidence type="ECO:0000313" key="6">
    <source>
        <dbReference type="Proteomes" id="UP000653454"/>
    </source>
</evidence>
<sequence>MFLLKVSLLSLLSISSAFDHRSAASDAQIRFAVENKYDDTGPGATKPEYAYKTYKHLDDALAAYVDDPDTKLSEYDKARAYQRLGRPINIDYSVPKRTYPQYEQNAVSFVSQTANDLPKEVTKDPGLLYGFLHDSPRAPLDLRGFKHVHVPADHMLLTDREPFQLRQIKYVKESPLNLAHYRRQPEDKAPKYSYAYKVHDGRTGDSKMAHESRSGDVVRGYYRLLDADNKLRTVRYTASDAAGFQAQVERTRV</sequence>
<feature type="signal peptide" evidence="4">
    <location>
        <begin position="1"/>
        <end position="17"/>
    </location>
</feature>
<organism evidence="5 6">
    <name type="scientific">Plutella xylostella</name>
    <name type="common">Diamondback moth</name>
    <name type="synonym">Plutella maculipennis</name>
    <dbReference type="NCBI Taxonomy" id="51655"/>
    <lineage>
        <taxon>Eukaryota</taxon>
        <taxon>Metazoa</taxon>
        <taxon>Ecdysozoa</taxon>
        <taxon>Arthropoda</taxon>
        <taxon>Hexapoda</taxon>
        <taxon>Insecta</taxon>
        <taxon>Pterygota</taxon>
        <taxon>Neoptera</taxon>
        <taxon>Endopterygota</taxon>
        <taxon>Lepidoptera</taxon>
        <taxon>Glossata</taxon>
        <taxon>Ditrysia</taxon>
        <taxon>Yponomeutoidea</taxon>
        <taxon>Plutellidae</taxon>
        <taxon>Plutella</taxon>
    </lineage>
</organism>
<dbReference type="GO" id="GO:0005615">
    <property type="term" value="C:extracellular space"/>
    <property type="evidence" value="ECO:0007669"/>
    <property type="project" value="TreeGrafter"/>
</dbReference>
<keyword evidence="1 3" id="KW-0193">Cuticle</keyword>
<dbReference type="GO" id="GO:0042302">
    <property type="term" value="F:structural constituent of cuticle"/>
    <property type="evidence" value="ECO:0007669"/>
    <property type="project" value="UniProtKB-UniRule"/>
</dbReference>
<keyword evidence="2 4" id="KW-0732">Signal</keyword>
<gene>
    <name evidence="5" type="ORF">PLXY2_LOCUS7709</name>
</gene>
<evidence type="ECO:0000313" key="5">
    <source>
        <dbReference type="EMBL" id="CAG9122736.1"/>
    </source>
</evidence>
<comment type="caution">
    <text evidence="5">The sequence shown here is derived from an EMBL/GenBank/DDBJ whole genome shotgun (WGS) entry which is preliminary data.</text>
</comment>
<keyword evidence="6" id="KW-1185">Reference proteome</keyword>
<dbReference type="PANTHER" id="PTHR12236">
    <property type="entry name" value="STRUCTURAL CONTITUENT OF CUTICLE"/>
    <property type="match status" value="1"/>
</dbReference>